<reference evidence="3" key="1">
    <citation type="submission" date="2019-05" db="EMBL/GenBank/DDBJ databases">
        <title>Flavobacterium profundi sp. nov., isolated from a deep-sea seamount.</title>
        <authorList>
            <person name="Zhang D.-C."/>
        </authorList>
    </citation>
    <scope>NUCLEOTIDE SEQUENCE [LARGE SCALE GENOMIC DNA]</scope>
    <source>
        <strain evidence="3">EC11</strain>
    </source>
</reference>
<dbReference type="InterPro" id="IPR029044">
    <property type="entry name" value="Nucleotide-diphossugar_trans"/>
</dbReference>
<reference evidence="2 3" key="2">
    <citation type="submission" date="2019-05" db="EMBL/GenBank/DDBJ databases">
        <authorList>
            <person name="Lianzixin W."/>
        </authorList>
    </citation>
    <scope>NUCLEOTIDE SEQUENCE [LARGE SCALE GENOMIC DNA]</scope>
    <source>
        <strain evidence="2 3">EC11</strain>
    </source>
</reference>
<dbReference type="Proteomes" id="UP000817854">
    <property type="component" value="Unassembled WGS sequence"/>
</dbReference>
<accession>A0ABX0IYC8</accession>
<reference evidence="2 3" key="3">
    <citation type="submission" date="2020-02" db="EMBL/GenBank/DDBJ databases">
        <title>Flavobacterium profundi sp. nov., isolated from a deep-sea seamount.</title>
        <authorList>
            <person name="Zhang D.-C."/>
        </authorList>
    </citation>
    <scope>NUCLEOTIDE SEQUENCE [LARGE SCALE GENOMIC DNA]</scope>
    <source>
        <strain evidence="2 3">EC11</strain>
    </source>
</reference>
<organism evidence="2 3">
    <name type="scientific">Flavobacterium jejuense</name>
    <dbReference type="NCBI Taxonomy" id="1544455"/>
    <lineage>
        <taxon>Bacteria</taxon>
        <taxon>Pseudomonadati</taxon>
        <taxon>Bacteroidota</taxon>
        <taxon>Flavobacteriia</taxon>
        <taxon>Flavobacteriales</taxon>
        <taxon>Flavobacteriaceae</taxon>
        <taxon>Flavobacterium</taxon>
    </lineage>
</organism>
<gene>
    <name evidence="2" type="ORF">FIA58_017955</name>
</gene>
<evidence type="ECO:0000259" key="1">
    <source>
        <dbReference type="Pfam" id="PF00535"/>
    </source>
</evidence>
<dbReference type="InterPro" id="IPR001173">
    <property type="entry name" value="Glyco_trans_2-like"/>
</dbReference>
<dbReference type="RefSeq" id="WP_140964080.1">
    <property type="nucleotide sequence ID" value="NZ_VEVQ02000015.1"/>
</dbReference>
<dbReference type="EMBL" id="VEVQ02000015">
    <property type="protein sequence ID" value="NHN27568.1"/>
    <property type="molecule type" value="Genomic_DNA"/>
</dbReference>
<name>A0ABX0IYC8_9FLAO</name>
<comment type="caution">
    <text evidence="2">The sequence shown here is derived from an EMBL/GenBank/DDBJ whole genome shotgun (WGS) entry which is preliminary data.</text>
</comment>
<evidence type="ECO:0000313" key="3">
    <source>
        <dbReference type="Proteomes" id="UP000817854"/>
    </source>
</evidence>
<feature type="domain" description="Glycosyltransferase 2-like" evidence="1">
    <location>
        <begin position="5"/>
        <end position="155"/>
    </location>
</feature>
<sequence length="311" mass="36572">MPLFSVIIPVYNKVNYIEETLKSVLEQRFTDYEIIIIDDGSTDSSLEIINQFLDNRICIYKQENKGVAAARNFGIEKSKGKLIAFLDADDYWFPNHLEEIVKLYHDFPNCGMYCNLYRIKTAKKYFQKISFRGIEKDFRGIVINYFYSNKPFRISWTSATAVPKYVLEFYNGFNSSVTIGEDIELWTKIGIKYPVALSNKITAIYNFIVPQSLSKQNINTMSLMNFEQFKEEEIKNKYLKEFLDIYKFFYAIQFKSIGKTKRAKKLFNSINKKNIGIQNQILFSLPSFFLKLLYSFKRKLKTIGIEFSTYN</sequence>
<keyword evidence="3" id="KW-1185">Reference proteome</keyword>
<dbReference type="PANTHER" id="PTHR22916:SF3">
    <property type="entry name" value="UDP-GLCNAC:BETAGAL BETA-1,3-N-ACETYLGLUCOSAMINYLTRANSFERASE-LIKE PROTEIN 1"/>
    <property type="match status" value="1"/>
</dbReference>
<dbReference type="Gene3D" id="3.90.550.10">
    <property type="entry name" value="Spore Coat Polysaccharide Biosynthesis Protein SpsA, Chain A"/>
    <property type="match status" value="1"/>
</dbReference>
<proteinExistence type="predicted"/>
<dbReference type="CDD" id="cd00761">
    <property type="entry name" value="Glyco_tranf_GTA_type"/>
    <property type="match status" value="1"/>
</dbReference>
<dbReference type="PANTHER" id="PTHR22916">
    <property type="entry name" value="GLYCOSYLTRANSFERASE"/>
    <property type="match status" value="1"/>
</dbReference>
<protein>
    <submittedName>
        <fullName evidence="2">Glycosyltransferase family 2 protein</fullName>
    </submittedName>
</protein>
<dbReference type="Pfam" id="PF00535">
    <property type="entry name" value="Glycos_transf_2"/>
    <property type="match status" value="1"/>
</dbReference>
<dbReference type="SUPFAM" id="SSF53448">
    <property type="entry name" value="Nucleotide-diphospho-sugar transferases"/>
    <property type="match status" value="1"/>
</dbReference>
<evidence type="ECO:0000313" key="2">
    <source>
        <dbReference type="EMBL" id="NHN27568.1"/>
    </source>
</evidence>